<feature type="transmembrane region" description="Helical" evidence="6">
    <location>
        <begin position="144"/>
        <end position="164"/>
    </location>
</feature>
<feature type="transmembrane region" description="Helical" evidence="6">
    <location>
        <begin position="41"/>
        <end position="67"/>
    </location>
</feature>
<reference evidence="7 8" key="1">
    <citation type="submission" date="2020-08" db="EMBL/GenBank/DDBJ databases">
        <title>A Genomic Blueprint of the Chicken Gut Microbiome.</title>
        <authorList>
            <person name="Gilroy R."/>
            <person name="Ravi A."/>
            <person name="Getino M."/>
            <person name="Pursley I."/>
            <person name="Horton D.L."/>
            <person name="Alikhan N.-F."/>
            <person name="Baker D."/>
            <person name="Gharbi K."/>
            <person name="Hall N."/>
            <person name="Watson M."/>
            <person name="Adriaenssens E.M."/>
            <person name="Foster-Nyarko E."/>
            <person name="Jarju S."/>
            <person name="Secka A."/>
            <person name="Antonio M."/>
            <person name="Oren A."/>
            <person name="Chaudhuri R."/>
            <person name="La Ragione R.M."/>
            <person name="Hildebrand F."/>
            <person name="Pallen M.J."/>
        </authorList>
    </citation>
    <scope>NUCLEOTIDE SEQUENCE [LARGE SCALE GENOMIC DNA]</scope>
    <source>
        <strain evidence="7 8">Sa2CUA1</strain>
    </source>
</reference>
<gene>
    <name evidence="7" type="ORF">H9639_08805</name>
</gene>
<feature type="transmembrane region" description="Helical" evidence="6">
    <location>
        <begin position="12"/>
        <end position="35"/>
    </location>
</feature>
<feature type="transmembrane region" description="Helical" evidence="6">
    <location>
        <begin position="88"/>
        <end position="109"/>
    </location>
</feature>
<feature type="transmembrane region" description="Helical" evidence="6">
    <location>
        <begin position="329"/>
        <end position="347"/>
    </location>
</feature>
<evidence type="ECO:0000256" key="2">
    <source>
        <dbReference type="ARBA" id="ARBA00022475"/>
    </source>
</evidence>
<evidence type="ECO:0000256" key="1">
    <source>
        <dbReference type="ARBA" id="ARBA00004651"/>
    </source>
</evidence>
<dbReference type="InterPro" id="IPR050833">
    <property type="entry name" value="Poly_Biosynth_Transport"/>
</dbReference>
<keyword evidence="5 6" id="KW-0472">Membrane</keyword>
<keyword evidence="2" id="KW-1003">Cell membrane</keyword>
<sequence length="418" mass="43543">MGQRSLLRHVRRVGAFGASVILSTVVGLVAIPVVISHAGTAAWGVIALGQSTALLFGVLVSFGWGTVGPAMVAGLPMADRPQMFLDSLVSRVYLFLVVAPLALLTVWLISRQLPAVAILSCLAYLFPFLGASWYFVGDARPGRFLVFDTLPVMLGIVLGLAGLVLTGNVLVYLTIQLFMNLSGAVASAVLIRSRSENTPGFDLNLRRAVQRLGGQRHGVITAATSSLYVNTPVLVVGALVPGSLALYAMAEKFFKYGLTAVGPAVQVLQGSIADPDPARQDSHVRMAAKYAPFAAAFCALVMAMCIPWASRLLSGGSLEVGWELSVPMGVIFGAVTVSQVVGLACLIPIGQGKTLAASTVLGAAVGVPLIVLGALTVGVSAVAWAVAISELAVAVYQIAVVRRYFARKSRTSGASVIK</sequence>
<keyword evidence="8" id="KW-1185">Reference proteome</keyword>
<evidence type="ECO:0000256" key="3">
    <source>
        <dbReference type="ARBA" id="ARBA00022692"/>
    </source>
</evidence>
<protein>
    <recommendedName>
        <fullName evidence="9">Membrane protein involved in the export of O-antigen and teichoic acid</fullName>
    </recommendedName>
</protein>
<feature type="transmembrane region" description="Helical" evidence="6">
    <location>
        <begin position="381"/>
        <end position="401"/>
    </location>
</feature>
<dbReference type="EMBL" id="JACSQD010000003">
    <property type="protein sequence ID" value="MBD7995393.1"/>
    <property type="molecule type" value="Genomic_DNA"/>
</dbReference>
<organism evidence="7 8">
    <name type="scientific">Arthrobacter gallicola</name>
    <dbReference type="NCBI Taxonomy" id="2762225"/>
    <lineage>
        <taxon>Bacteria</taxon>
        <taxon>Bacillati</taxon>
        <taxon>Actinomycetota</taxon>
        <taxon>Actinomycetes</taxon>
        <taxon>Micrococcales</taxon>
        <taxon>Micrococcaceae</taxon>
        <taxon>Arthrobacter</taxon>
    </lineage>
</organism>
<feature type="transmembrane region" description="Helical" evidence="6">
    <location>
        <begin position="290"/>
        <end position="309"/>
    </location>
</feature>
<evidence type="ECO:0000256" key="6">
    <source>
        <dbReference type="SAM" id="Phobius"/>
    </source>
</evidence>
<dbReference type="RefSeq" id="WP_191807704.1">
    <property type="nucleotide sequence ID" value="NZ_JACSQD010000003.1"/>
</dbReference>
<evidence type="ECO:0000313" key="8">
    <source>
        <dbReference type="Proteomes" id="UP000609874"/>
    </source>
</evidence>
<feature type="transmembrane region" description="Helical" evidence="6">
    <location>
        <begin position="115"/>
        <end position="137"/>
    </location>
</feature>
<dbReference type="PANTHER" id="PTHR30250">
    <property type="entry name" value="PST FAMILY PREDICTED COLANIC ACID TRANSPORTER"/>
    <property type="match status" value="1"/>
</dbReference>
<keyword evidence="3 6" id="KW-0812">Transmembrane</keyword>
<dbReference type="PANTHER" id="PTHR30250:SF11">
    <property type="entry name" value="O-ANTIGEN TRANSPORTER-RELATED"/>
    <property type="match status" value="1"/>
</dbReference>
<proteinExistence type="predicted"/>
<evidence type="ECO:0008006" key="9">
    <source>
        <dbReference type="Google" id="ProtNLM"/>
    </source>
</evidence>
<comment type="subcellular location">
    <subcellularLocation>
        <location evidence="1">Cell membrane</location>
        <topology evidence="1">Multi-pass membrane protein</topology>
    </subcellularLocation>
</comment>
<keyword evidence="4 6" id="KW-1133">Transmembrane helix</keyword>
<dbReference type="Proteomes" id="UP000609874">
    <property type="component" value="Unassembled WGS sequence"/>
</dbReference>
<name>A0ABR8US80_9MICC</name>
<comment type="caution">
    <text evidence="7">The sequence shown here is derived from an EMBL/GenBank/DDBJ whole genome shotgun (WGS) entry which is preliminary data.</text>
</comment>
<evidence type="ECO:0000256" key="5">
    <source>
        <dbReference type="ARBA" id="ARBA00023136"/>
    </source>
</evidence>
<evidence type="ECO:0000256" key="4">
    <source>
        <dbReference type="ARBA" id="ARBA00022989"/>
    </source>
</evidence>
<evidence type="ECO:0000313" key="7">
    <source>
        <dbReference type="EMBL" id="MBD7995393.1"/>
    </source>
</evidence>
<accession>A0ABR8US80</accession>
<feature type="transmembrane region" description="Helical" evidence="6">
    <location>
        <begin position="354"/>
        <end position="375"/>
    </location>
</feature>